<evidence type="ECO:0000313" key="2">
    <source>
        <dbReference type="EMBL" id="PWJ38557.1"/>
    </source>
</evidence>
<organism evidence="2 3">
    <name type="scientific">Sediminitomix flava</name>
    <dbReference type="NCBI Taxonomy" id="379075"/>
    <lineage>
        <taxon>Bacteria</taxon>
        <taxon>Pseudomonadati</taxon>
        <taxon>Bacteroidota</taxon>
        <taxon>Cytophagia</taxon>
        <taxon>Cytophagales</taxon>
        <taxon>Flammeovirgaceae</taxon>
        <taxon>Sediminitomix</taxon>
    </lineage>
</organism>
<dbReference type="PANTHER" id="PTHR43283">
    <property type="entry name" value="BETA-LACTAMASE-RELATED"/>
    <property type="match status" value="1"/>
</dbReference>
<reference evidence="2 3" key="1">
    <citation type="submission" date="2018-03" db="EMBL/GenBank/DDBJ databases">
        <title>Genomic Encyclopedia of Archaeal and Bacterial Type Strains, Phase II (KMG-II): from individual species to whole genera.</title>
        <authorList>
            <person name="Goeker M."/>
        </authorList>
    </citation>
    <scope>NUCLEOTIDE SEQUENCE [LARGE SCALE GENOMIC DNA]</scope>
    <source>
        <strain evidence="2 3">DSM 28229</strain>
    </source>
</reference>
<dbReference type="EMBL" id="QGDO01000007">
    <property type="protein sequence ID" value="PWJ38557.1"/>
    <property type="molecule type" value="Genomic_DNA"/>
</dbReference>
<feature type="domain" description="Beta-lactamase-related" evidence="1">
    <location>
        <begin position="155"/>
        <end position="449"/>
    </location>
</feature>
<dbReference type="InterPro" id="IPR012338">
    <property type="entry name" value="Beta-lactam/transpept-like"/>
</dbReference>
<proteinExistence type="predicted"/>
<dbReference type="Gene3D" id="3.40.710.10">
    <property type="entry name" value="DD-peptidase/beta-lactamase superfamily"/>
    <property type="match status" value="1"/>
</dbReference>
<dbReference type="Pfam" id="PF00144">
    <property type="entry name" value="Beta-lactamase"/>
    <property type="match status" value="1"/>
</dbReference>
<dbReference type="InterPro" id="IPR050789">
    <property type="entry name" value="Diverse_Enzym_Activities"/>
</dbReference>
<dbReference type="Proteomes" id="UP000245535">
    <property type="component" value="Unassembled WGS sequence"/>
</dbReference>
<dbReference type="InterPro" id="IPR001466">
    <property type="entry name" value="Beta-lactam-related"/>
</dbReference>
<gene>
    <name evidence="2" type="ORF">BC781_107147</name>
</gene>
<name>A0A315Z5K7_SEDFL</name>
<dbReference type="SUPFAM" id="SSF56601">
    <property type="entry name" value="beta-lactamase/transpeptidase-like"/>
    <property type="match status" value="1"/>
</dbReference>
<dbReference type="AlphaFoldDB" id="A0A315Z5K7"/>
<evidence type="ECO:0000259" key="1">
    <source>
        <dbReference type="Pfam" id="PF00144"/>
    </source>
</evidence>
<comment type="caution">
    <text evidence="2">The sequence shown here is derived from an EMBL/GenBank/DDBJ whole genome shotgun (WGS) entry which is preliminary data.</text>
</comment>
<keyword evidence="3" id="KW-1185">Reference proteome</keyword>
<protein>
    <submittedName>
        <fullName evidence="2">Beta-lactamase</fullName>
    </submittedName>
</protein>
<evidence type="ECO:0000313" key="3">
    <source>
        <dbReference type="Proteomes" id="UP000245535"/>
    </source>
</evidence>
<sequence length="464" mass="52258">MNSDKQTKKIFLYSALFALVMSCNNTRVNKMNETGEPEMKEKKETTQVFTSGITEQTTPLSKTKKNLSWQEIKTIKDRYNTTNWQSAGDDGVYINSHLNEFLNVDIAMPTHQEKQLKRNIKSELGNIKFKLQDGTETPTLNEYLADDYNRVQGIIMAHKGKVIFESYPGMNPTDYHIWMSASKTTVGTLCILLEKEGKMDLEKPLPFYATALKGTAWDKVSVKNALNMATGLDLEETTAAFSDPNSWIEQFFATLFSKDAGNKWLDILKEVQPIEGEQAGERFRYSTAITQALTLAIQGATGESYKDVFNQKVWSQLGVSNPFMVGQTADGFAVAGGTVYTTIEDALKYAMMYTPSWDKVSTNQVITPEILERIRTLGDPRAYVACEEEAYSIEWTGERAERNSAQWDHVWADGAMFKHGNMHQGIYVDADRDFCAFVFSTCPNERSDKAPGFMRAVAKKVADK</sequence>
<accession>A0A315Z5K7</accession>
<dbReference type="PANTHER" id="PTHR43283:SF7">
    <property type="entry name" value="BETA-LACTAMASE-RELATED DOMAIN-CONTAINING PROTEIN"/>
    <property type="match status" value="1"/>
</dbReference>
<dbReference type="PROSITE" id="PS51257">
    <property type="entry name" value="PROKAR_LIPOPROTEIN"/>
    <property type="match status" value="1"/>
</dbReference>